<protein>
    <submittedName>
        <fullName evidence="1">Uncharacterized protein</fullName>
    </submittedName>
</protein>
<evidence type="ECO:0000313" key="1">
    <source>
        <dbReference type="EMBL" id="SDG61946.1"/>
    </source>
</evidence>
<dbReference type="AlphaFoldDB" id="A0A1G7VQ59"/>
<reference evidence="2" key="1">
    <citation type="submission" date="2016-10" db="EMBL/GenBank/DDBJ databases">
        <authorList>
            <person name="Varghese N."/>
            <person name="Submissions S."/>
        </authorList>
    </citation>
    <scope>NUCLEOTIDE SEQUENCE [LARGE SCALE GENOMIC DNA]</scope>
    <source>
        <strain evidence="2">Gh-67</strain>
    </source>
</reference>
<gene>
    <name evidence="1" type="ORF">SAMN05192573_104138</name>
</gene>
<proteinExistence type="predicted"/>
<sequence length="76" mass="8559">MTTLTIEIPEKAGKTLADLVEQLGGKVISIKKDKETKGEKKKKQVLDDLEESVKFVRLHQQGKVEAKTIQELLNEL</sequence>
<organism evidence="1 2">
    <name type="scientific">Mucilaginibacter gossypii</name>
    <dbReference type="NCBI Taxonomy" id="551996"/>
    <lineage>
        <taxon>Bacteria</taxon>
        <taxon>Pseudomonadati</taxon>
        <taxon>Bacteroidota</taxon>
        <taxon>Sphingobacteriia</taxon>
        <taxon>Sphingobacteriales</taxon>
        <taxon>Sphingobacteriaceae</taxon>
        <taxon>Mucilaginibacter</taxon>
    </lineage>
</organism>
<dbReference type="RefSeq" id="WP_091165371.1">
    <property type="nucleotide sequence ID" value="NZ_FNCG01000004.1"/>
</dbReference>
<dbReference type="EMBL" id="FNCG01000004">
    <property type="protein sequence ID" value="SDG61946.1"/>
    <property type="molecule type" value="Genomic_DNA"/>
</dbReference>
<accession>A0A1G7VQ59</accession>
<name>A0A1G7VQ59_9SPHI</name>
<dbReference type="Proteomes" id="UP000199705">
    <property type="component" value="Unassembled WGS sequence"/>
</dbReference>
<keyword evidence="2" id="KW-1185">Reference proteome</keyword>
<dbReference type="STRING" id="551996.SAMN05192573_104138"/>
<evidence type="ECO:0000313" key="2">
    <source>
        <dbReference type="Proteomes" id="UP000199705"/>
    </source>
</evidence>